<name>A0A919MND8_9ACTN</name>
<evidence type="ECO:0000256" key="2">
    <source>
        <dbReference type="ARBA" id="ARBA00022670"/>
    </source>
</evidence>
<dbReference type="PROSITE" id="PS51935">
    <property type="entry name" value="NLPC_P60"/>
    <property type="match status" value="1"/>
</dbReference>
<sequence length="345" mass="35149">MGRVVTGAVGGLVLLLVIIVGAAAGVVSGVVGGGQSAAYACTATATTPGAAPAGMTAEQAGNAAVIVGVGQRMGVPPRGWVIAVATALQESNLINLGDLGARNDHDSLGLFQQRPSQGWGTPAQIMNPDYAATTFYERLRRVPRWQTLPLTDAAQAVQRSAYGDAYSKHEAWAASIVAGYTGGVVCDGGDNLPPEAAAKLPPGFTLPAGTPAPVVTAIGWALAQLGTPYTFGGDCTAPHSGNPRRQCDCSSLMQQAYRAAGIRIPRTTADQVHAGTSVPDPAALRPGDLILIPGGGGTRADPGHVGMYLGSGLIVQAPKTGDVVKISKLSAWIHQTAAIRRIVPN</sequence>
<dbReference type="GO" id="GO:0008234">
    <property type="term" value="F:cysteine-type peptidase activity"/>
    <property type="evidence" value="ECO:0007669"/>
    <property type="project" value="UniProtKB-KW"/>
</dbReference>
<dbReference type="GO" id="GO:0006508">
    <property type="term" value="P:proteolysis"/>
    <property type="evidence" value="ECO:0007669"/>
    <property type="project" value="UniProtKB-KW"/>
</dbReference>
<accession>A0A919MND8</accession>
<keyword evidence="7" id="KW-1185">Reference proteome</keyword>
<dbReference type="Pfam" id="PF00877">
    <property type="entry name" value="NLPC_P60"/>
    <property type="match status" value="1"/>
</dbReference>
<keyword evidence="3" id="KW-0378">Hydrolase</keyword>
<dbReference type="Proteomes" id="UP000636960">
    <property type="component" value="Unassembled WGS sequence"/>
</dbReference>
<proteinExistence type="inferred from homology"/>
<dbReference type="EMBL" id="BOMV01000007">
    <property type="protein sequence ID" value="GIE93921.1"/>
    <property type="molecule type" value="Genomic_DNA"/>
</dbReference>
<evidence type="ECO:0000256" key="3">
    <source>
        <dbReference type="ARBA" id="ARBA00022801"/>
    </source>
</evidence>
<dbReference type="InterPro" id="IPR038765">
    <property type="entry name" value="Papain-like_cys_pep_sf"/>
</dbReference>
<dbReference type="Gene3D" id="3.90.1720.10">
    <property type="entry name" value="endopeptidase domain like (from Nostoc punctiforme)"/>
    <property type="match status" value="1"/>
</dbReference>
<dbReference type="InterPro" id="IPR051794">
    <property type="entry name" value="PG_Endopeptidase_C40"/>
</dbReference>
<dbReference type="AlphaFoldDB" id="A0A919MND8"/>
<dbReference type="PANTHER" id="PTHR47359:SF3">
    <property type="entry name" value="NLP_P60 DOMAIN-CONTAINING PROTEIN-RELATED"/>
    <property type="match status" value="1"/>
</dbReference>
<organism evidence="6 7">
    <name type="scientific">Paractinoplanes rishiriensis</name>
    <dbReference type="NCBI Taxonomy" id="1050105"/>
    <lineage>
        <taxon>Bacteria</taxon>
        <taxon>Bacillati</taxon>
        <taxon>Actinomycetota</taxon>
        <taxon>Actinomycetes</taxon>
        <taxon>Micromonosporales</taxon>
        <taxon>Micromonosporaceae</taxon>
        <taxon>Paractinoplanes</taxon>
    </lineage>
</organism>
<evidence type="ECO:0000256" key="1">
    <source>
        <dbReference type="ARBA" id="ARBA00007074"/>
    </source>
</evidence>
<dbReference type="InterPro" id="IPR000064">
    <property type="entry name" value="NLP_P60_dom"/>
</dbReference>
<evidence type="ECO:0000313" key="7">
    <source>
        <dbReference type="Proteomes" id="UP000636960"/>
    </source>
</evidence>
<dbReference type="PANTHER" id="PTHR47359">
    <property type="entry name" value="PEPTIDOGLYCAN DL-ENDOPEPTIDASE CWLO"/>
    <property type="match status" value="1"/>
</dbReference>
<keyword evidence="2" id="KW-0645">Protease</keyword>
<keyword evidence="6" id="KW-0449">Lipoprotein</keyword>
<comment type="caution">
    <text evidence="6">The sequence shown here is derived from an EMBL/GenBank/DDBJ whole genome shotgun (WGS) entry which is preliminary data.</text>
</comment>
<dbReference type="SUPFAM" id="SSF54001">
    <property type="entry name" value="Cysteine proteinases"/>
    <property type="match status" value="1"/>
</dbReference>
<protein>
    <submittedName>
        <fullName evidence="6">Lipoprotein</fullName>
    </submittedName>
</protein>
<evidence type="ECO:0000256" key="4">
    <source>
        <dbReference type="ARBA" id="ARBA00022807"/>
    </source>
</evidence>
<keyword evidence="4" id="KW-0788">Thiol protease</keyword>
<dbReference type="RefSeq" id="WP_239162520.1">
    <property type="nucleotide sequence ID" value="NZ_BOMV01000007.1"/>
</dbReference>
<reference evidence="6" key="1">
    <citation type="submission" date="2021-01" db="EMBL/GenBank/DDBJ databases">
        <title>Whole genome shotgun sequence of Actinoplanes rishiriensis NBRC 108556.</title>
        <authorList>
            <person name="Komaki H."/>
            <person name="Tamura T."/>
        </authorList>
    </citation>
    <scope>NUCLEOTIDE SEQUENCE</scope>
    <source>
        <strain evidence="6">NBRC 108556</strain>
    </source>
</reference>
<feature type="domain" description="NlpC/P60" evidence="5">
    <location>
        <begin position="211"/>
        <end position="343"/>
    </location>
</feature>
<evidence type="ECO:0000313" key="6">
    <source>
        <dbReference type="EMBL" id="GIE93921.1"/>
    </source>
</evidence>
<gene>
    <name evidence="6" type="ORF">Ari01nite_13860</name>
</gene>
<evidence type="ECO:0000259" key="5">
    <source>
        <dbReference type="PROSITE" id="PS51935"/>
    </source>
</evidence>
<comment type="similarity">
    <text evidence="1">Belongs to the peptidase C40 family.</text>
</comment>